<evidence type="ECO:0000313" key="13">
    <source>
        <dbReference type="EnsemblPlants" id="ORUFI06G06240.1"/>
    </source>
</evidence>
<evidence type="ECO:0000256" key="10">
    <source>
        <dbReference type="SAM" id="Phobius"/>
    </source>
</evidence>
<comment type="caution">
    <text evidence="7">Lacks conserved residue(s) required for the propagation of feature annotation.</text>
</comment>
<evidence type="ECO:0000256" key="5">
    <source>
        <dbReference type="ARBA" id="ARBA00022840"/>
    </source>
</evidence>
<dbReference type="InterPro" id="IPR000719">
    <property type="entry name" value="Prot_kinase_dom"/>
</dbReference>
<evidence type="ECO:0000256" key="6">
    <source>
        <dbReference type="ARBA" id="ARBA00023157"/>
    </source>
</evidence>
<proteinExistence type="inferred from homology"/>
<dbReference type="PANTHER" id="PTHR27005:SF162">
    <property type="entry name" value="OS11G0691500 PROTEIN"/>
    <property type="match status" value="1"/>
</dbReference>
<dbReference type="SUPFAM" id="SSF57196">
    <property type="entry name" value="EGF/Laminin"/>
    <property type="match status" value="1"/>
</dbReference>
<keyword evidence="4" id="KW-0418">Kinase</keyword>
<evidence type="ECO:0000313" key="14">
    <source>
        <dbReference type="Proteomes" id="UP000008022"/>
    </source>
</evidence>
<dbReference type="InterPro" id="IPR001881">
    <property type="entry name" value="EGF-like_Ca-bd_dom"/>
</dbReference>
<dbReference type="InterPro" id="IPR008271">
    <property type="entry name" value="Ser/Thr_kinase_AS"/>
</dbReference>
<keyword evidence="3 8" id="KW-0547">Nucleotide-binding</keyword>
<evidence type="ECO:0000256" key="8">
    <source>
        <dbReference type="PROSITE-ProRule" id="PRU10141"/>
    </source>
</evidence>
<dbReference type="InterPro" id="IPR011009">
    <property type="entry name" value="Kinase-like_dom_sf"/>
</dbReference>
<evidence type="ECO:0000256" key="4">
    <source>
        <dbReference type="ARBA" id="ARBA00022777"/>
    </source>
</evidence>
<dbReference type="InterPro" id="IPR000152">
    <property type="entry name" value="EGF-type_Asp/Asn_hydroxyl_site"/>
</dbReference>
<dbReference type="HOGENOM" id="CLU_000288_21_4_1"/>
<dbReference type="AlphaFoldDB" id="A0A0E0PUL4"/>
<dbReference type="Pfam" id="PF07714">
    <property type="entry name" value="PK_Tyr_Ser-Thr"/>
    <property type="match status" value="1"/>
</dbReference>
<keyword evidence="1 9" id="KW-0723">Serine/threonine-protein kinase</keyword>
<dbReference type="Gene3D" id="3.30.200.20">
    <property type="entry name" value="Phosphorylase Kinase, domain 1"/>
    <property type="match status" value="1"/>
</dbReference>
<keyword evidence="10" id="KW-0472">Membrane</keyword>
<evidence type="ECO:0000259" key="12">
    <source>
        <dbReference type="PROSITE" id="PS50026"/>
    </source>
</evidence>
<dbReference type="PANTHER" id="PTHR27005">
    <property type="entry name" value="WALL-ASSOCIATED RECEPTOR KINASE-LIKE 21"/>
    <property type="match status" value="1"/>
</dbReference>
<dbReference type="GO" id="GO:0005509">
    <property type="term" value="F:calcium ion binding"/>
    <property type="evidence" value="ECO:0007669"/>
    <property type="project" value="InterPro"/>
</dbReference>
<feature type="domain" description="Protein kinase" evidence="11">
    <location>
        <begin position="114"/>
        <end position="389"/>
    </location>
</feature>
<feature type="binding site" evidence="8">
    <location>
        <position position="142"/>
    </location>
    <ligand>
        <name>ATP</name>
        <dbReference type="ChEBI" id="CHEBI:30616"/>
    </ligand>
</feature>
<dbReference type="InterPro" id="IPR000742">
    <property type="entry name" value="EGF"/>
</dbReference>
<reference evidence="14" key="1">
    <citation type="submission" date="2013-06" db="EMBL/GenBank/DDBJ databases">
        <authorList>
            <person name="Zhao Q."/>
        </authorList>
    </citation>
    <scope>NUCLEOTIDE SEQUENCE</scope>
    <source>
        <strain evidence="14">cv. W1943</strain>
    </source>
</reference>
<comment type="similarity">
    <text evidence="9">Belongs to the protein kinase superfamily.</text>
</comment>
<evidence type="ECO:0000256" key="9">
    <source>
        <dbReference type="RuleBase" id="RU000304"/>
    </source>
</evidence>
<dbReference type="GO" id="GO:0007166">
    <property type="term" value="P:cell surface receptor signaling pathway"/>
    <property type="evidence" value="ECO:0007669"/>
    <property type="project" value="InterPro"/>
</dbReference>
<dbReference type="EnsemblPlants" id="ORUFI06G06240.1">
    <property type="protein sequence ID" value="ORUFI06G06240.1"/>
    <property type="gene ID" value="ORUFI06G06240"/>
</dbReference>
<dbReference type="PROSITE" id="PS50026">
    <property type="entry name" value="EGF_3"/>
    <property type="match status" value="1"/>
</dbReference>
<evidence type="ECO:0000259" key="11">
    <source>
        <dbReference type="PROSITE" id="PS50011"/>
    </source>
</evidence>
<dbReference type="InterPro" id="IPR001245">
    <property type="entry name" value="Ser-Thr/Tyr_kinase_cat_dom"/>
</dbReference>
<feature type="transmembrane region" description="Helical" evidence="10">
    <location>
        <begin position="56"/>
        <end position="74"/>
    </location>
</feature>
<dbReference type="Gramene" id="ORUFI06G06240.1">
    <property type="protein sequence ID" value="ORUFI06G06240.1"/>
    <property type="gene ID" value="ORUFI06G06240"/>
</dbReference>
<dbReference type="SUPFAM" id="SSF56112">
    <property type="entry name" value="Protein kinase-like (PK-like)"/>
    <property type="match status" value="1"/>
</dbReference>
<keyword evidence="10" id="KW-1133">Transmembrane helix</keyword>
<keyword evidence="10" id="KW-0812">Transmembrane</keyword>
<dbReference type="InterPro" id="IPR018097">
    <property type="entry name" value="EGF_Ca-bd_CS"/>
</dbReference>
<keyword evidence="6" id="KW-1015">Disulfide bond</keyword>
<evidence type="ECO:0000256" key="2">
    <source>
        <dbReference type="ARBA" id="ARBA00022679"/>
    </source>
</evidence>
<dbReference type="PROSITE" id="PS00108">
    <property type="entry name" value="PROTEIN_KINASE_ST"/>
    <property type="match status" value="1"/>
</dbReference>
<dbReference type="PROSITE" id="PS00010">
    <property type="entry name" value="ASX_HYDROXYL"/>
    <property type="match status" value="1"/>
</dbReference>
<organism evidence="13 14">
    <name type="scientific">Oryza rufipogon</name>
    <name type="common">Brownbeard rice</name>
    <name type="synonym">Asian wild rice</name>
    <dbReference type="NCBI Taxonomy" id="4529"/>
    <lineage>
        <taxon>Eukaryota</taxon>
        <taxon>Viridiplantae</taxon>
        <taxon>Streptophyta</taxon>
        <taxon>Embryophyta</taxon>
        <taxon>Tracheophyta</taxon>
        <taxon>Spermatophyta</taxon>
        <taxon>Magnoliopsida</taxon>
        <taxon>Liliopsida</taxon>
        <taxon>Poales</taxon>
        <taxon>Poaceae</taxon>
        <taxon>BOP clade</taxon>
        <taxon>Oryzoideae</taxon>
        <taxon>Oryzeae</taxon>
        <taxon>Oryzinae</taxon>
        <taxon>Oryza</taxon>
    </lineage>
</organism>
<keyword evidence="2" id="KW-0808">Transferase</keyword>
<dbReference type="GO" id="GO:0005886">
    <property type="term" value="C:plasma membrane"/>
    <property type="evidence" value="ECO:0007669"/>
    <property type="project" value="TreeGrafter"/>
</dbReference>
<dbReference type="InterPro" id="IPR017441">
    <property type="entry name" value="Protein_kinase_ATP_BS"/>
</dbReference>
<dbReference type="PROSITE" id="PS00107">
    <property type="entry name" value="PROTEIN_KINASE_ATP"/>
    <property type="match status" value="1"/>
</dbReference>
<dbReference type="OMA" id="EMTANYS"/>
<dbReference type="SMART" id="SM00220">
    <property type="entry name" value="S_TKc"/>
    <property type="match status" value="1"/>
</dbReference>
<protein>
    <recommendedName>
        <fullName evidence="15">Protein kinase domain-containing protein</fullName>
    </recommendedName>
</protein>
<evidence type="ECO:0008006" key="15">
    <source>
        <dbReference type="Google" id="ProtNLM"/>
    </source>
</evidence>
<dbReference type="Gene3D" id="1.10.510.10">
    <property type="entry name" value="Transferase(Phosphotransferase) domain 1"/>
    <property type="match status" value="1"/>
</dbReference>
<reference evidence="13" key="2">
    <citation type="submission" date="2015-06" db="UniProtKB">
        <authorList>
            <consortium name="EnsemblPlants"/>
        </authorList>
    </citation>
    <scope>IDENTIFICATION</scope>
</reference>
<feature type="domain" description="EGF-like" evidence="12">
    <location>
        <begin position="4"/>
        <end position="46"/>
    </location>
</feature>
<dbReference type="InterPro" id="IPR045274">
    <property type="entry name" value="WAK-like"/>
</dbReference>
<dbReference type="STRING" id="4529.A0A0E0PUL4"/>
<accession>A0A0E0PUL4</accession>
<dbReference type="SMART" id="SM00179">
    <property type="entry name" value="EGF_CA"/>
    <property type="match status" value="1"/>
</dbReference>
<evidence type="ECO:0000256" key="7">
    <source>
        <dbReference type="PROSITE-ProRule" id="PRU00076"/>
    </source>
</evidence>
<evidence type="ECO:0000256" key="1">
    <source>
        <dbReference type="ARBA" id="ARBA00022527"/>
    </source>
</evidence>
<keyword evidence="5 8" id="KW-0067">ATP-binding</keyword>
<dbReference type="PROSITE" id="PS01187">
    <property type="entry name" value="EGF_CA"/>
    <property type="match status" value="1"/>
</dbReference>
<dbReference type="FunFam" id="1.10.510.10:FF:000606">
    <property type="entry name" value="Wall-associated receptor kinase 3"/>
    <property type="match status" value="1"/>
</dbReference>
<keyword evidence="14" id="KW-1185">Reference proteome</keyword>
<name>A0A0E0PUL4_ORYRU</name>
<dbReference type="Proteomes" id="UP000008022">
    <property type="component" value="Unassembled WGS sequence"/>
</dbReference>
<dbReference type="GO" id="GO:0004674">
    <property type="term" value="F:protein serine/threonine kinase activity"/>
    <property type="evidence" value="ECO:0007669"/>
    <property type="project" value="UniProtKB-KW"/>
</dbReference>
<dbReference type="CDD" id="cd00054">
    <property type="entry name" value="EGF_CA"/>
    <property type="match status" value="1"/>
</dbReference>
<keyword evidence="7" id="KW-0245">EGF-like domain</keyword>
<dbReference type="GO" id="GO:0005524">
    <property type="term" value="F:ATP binding"/>
    <property type="evidence" value="ECO:0007669"/>
    <property type="project" value="UniProtKB-UniRule"/>
</dbReference>
<evidence type="ECO:0000256" key="3">
    <source>
        <dbReference type="ARBA" id="ARBA00022741"/>
    </source>
</evidence>
<dbReference type="FunFam" id="3.30.200.20:FF:000337">
    <property type="entry name" value="Wall-associated receptor kinase 3"/>
    <property type="match status" value="1"/>
</dbReference>
<sequence length="402" mass="45173">METDINECELGDPCYSGSKCYDTEGDYKCKCGFWHRGDGKIDKGCQPIIPWSAVEAVAMLVAGAILATLLVLYIRRVRKRRQRKKLFDKNGGNVLRNVLKIKIYSEEELQKITTNYSNKLGSGAFGEVYMGVTEEKQEVAVKRVVPSDEAPSTNDVIQEMTSQSSIQHPNLVRLVGCCLDTDVPMLVLEFIPNGSLHSVLHDAGRNMHIPLLARLDIAIGSAEALAYMHSNIDHNSIVHGDVKSGNILIGDNMEPKVSDFGTSKLMSVARYNKWTVFGDMNYIDPVYMSTGQFMDKSDVYSFGVVLLELITRKKAKYDGTSLRVEFDKHYKDDDARRKMYDQDLLFDEALRPHCTECLDKMANIAVQCLRNNVDERPTMGAVLEDLKKLRESAKTHNADQLV</sequence>
<dbReference type="PROSITE" id="PS50011">
    <property type="entry name" value="PROTEIN_KINASE_DOM"/>
    <property type="match status" value="1"/>
</dbReference>
<dbReference type="Gene3D" id="2.10.25.10">
    <property type="entry name" value="Laminin"/>
    <property type="match status" value="1"/>
</dbReference>